<keyword evidence="2" id="KW-0433">Leucine-rich repeat</keyword>
<proteinExistence type="predicted"/>
<keyword evidence="12" id="KW-1185">Reference proteome</keyword>
<dbReference type="Gene3D" id="3.80.10.10">
    <property type="entry name" value="Ribonuclease Inhibitor"/>
    <property type="match status" value="1"/>
</dbReference>
<evidence type="ECO:0000313" key="12">
    <source>
        <dbReference type="Proteomes" id="UP000275267"/>
    </source>
</evidence>
<sequence>MPMPALLVLVLVVLCGLPASWMAAAAPANPGDAAAMLGLANWTGAGSSLGWPRAGLGGVLRESDLGSLSFLEELDLSFNSLTTPTGSLPLLPTPLQHLRALDLRSNRFIDIPEGFFAGFPALEMVAIDDNPMAAPELRLDVLTASAGLRSFSANNIGLLRNFPDFFGNPLVFPALETLSLARNEMIGRIPASFGNNSRIKYLDISGQVGSSEVLVGRIDQFIPGMKSLVEVRMDRNGFLGPLPDATKLANLRVFSDADNLCGVSKFAGSVSVDLKGNPHVSTPC</sequence>
<dbReference type="PANTHER" id="PTHR47986">
    <property type="entry name" value="OSJNBA0070M12.3 PROTEIN"/>
    <property type="match status" value="1"/>
</dbReference>
<dbReference type="Pfam" id="PF00560">
    <property type="entry name" value="LRR_1"/>
    <property type="match status" value="2"/>
</dbReference>
<gene>
    <name evidence="11" type="ORF">C2845_PM01G31660</name>
</gene>
<keyword evidence="9" id="KW-0325">Glycoprotein</keyword>
<dbReference type="SMART" id="SM00369">
    <property type="entry name" value="LRR_TYP"/>
    <property type="match status" value="2"/>
</dbReference>
<dbReference type="STRING" id="4540.A0A3L6TJX1"/>
<evidence type="ECO:0000256" key="6">
    <source>
        <dbReference type="ARBA" id="ARBA00022989"/>
    </source>
</evidence>
<organism evidence="11 12">
    <name type="scientific">Panicum miliaceum</name>
    <name type="common">Proso millet</name>
    <name type="synonym">Broomcorn millet</name>
    <dbReference type="NCBI Taxonomy" id="4540"/>
    <lineage>
        <taxon>Eukaryota</taxon>
        <taxon>Viridiplantae</taxon>
        <taxon>Streptophyta</taxon>
        <taxon>Embryophyta</taxon>
        <taxon>Tracheophyta</taxon>
        <taxon>Spermatophyta</taxon>
        <taxon>Magnoliopsida</taxon>
        <taxon>Liliopsida</taxon>
        <taxon>Poales</taxon>
        <taxon>Poaceae</taxon>
        <taxon>PACMAD clade</taxon>
        <taxon>Panicoideae</taxon>
        <taxon>Panicodae</taxon>
        <taxon>Paniceae</taxon>
        <taxon>Panicinae</taxon>
        <taxon>Panicum</taxon>
        <taxon>Panicum sect. Panicum</taxon>
    </lineage>
</organism>
<dbReference type="InterPro" id="IPR052422">
    <property type="entry name" value="Auxin_Ser/Thr_Kinase"/>
</dbReference>
<comment type="caution">
    <text evidence="11">The sequence shown here is derived from an EMBL/GenBank/DDBJ whole genome shotgun (WGS) entry which is preliminary data.</text>
</comment>
<comment type="subcellular location">
    <subcellularLocation>
        <location evidence="1">Membrane</location>
        <topology evidence="1">Single-pass membrane protein</topology>
    </subcellularLocation>
</comment>
<evidence type="ECO:0000256" key="8">
    <source>
        <dbReference type="ARBA" id="ARBA00023170"/>
    </source>
</evidence>
<dbReference type="OrthoDB" id="687653at2759"/>
<evidence type="ECO:0000256" key="3">
    <source>
        <dbReference type="ARBA" id="ARBA00022692"/>
    </source>
</evidence>
<evidence type="ECO:0000313" key="11">
    <source>
        <dbReference type="EMBL" id="RLN40567.1"/>
    </source>
</evidence>
<evidence type="ECO:0000256" key="5">
    <source>
        <dbReference type="ARBA" id="ARBA00022737"/>
    </source>
</evidence>
<keyword evidence="8" id="KW-0675">Receptor</keyword>
<dbReference type="InterPro" id="IPR001611">
    <property type="entry name" value="Leu-rich_rpt"/>
</dbReference>
<evidence type="ECO:0000256" key="7">
    <source>
        <dbReference type="ARBA" id="ARBA00023136"/>
    </source>
</evidence>
<evidence type="ECO:0000256" key="2">
    <source>
        <dbReference type="ARBA" id="ARBA00022614"/>
    </source>
</evidence>
<dbReference type="GO" id="GO:0016020">
    <property type="term" value="C:membrane"/>
    <property type="evidence" value="ECO:0007669"/>
    <property type="project" value="UniProtKB-SubCell"/>
</dbReference>
<dbReference type="EMBL" id="PQIB02000001">
    <property type="protein sequence ID" value="RLN40567.1"/>
    <property type="molecule type" value="Genomic_DNA"/>
</dbReference>
<feature type="signal peptide" evidence="10">
    <location>
        <begin position="1"/>
        <end position="23"/>
    </location>
</feature>
<keyword evidence="5" id="KW-0677">Repeat</keyword>
<dbReference type="PANTHER" id="PTHR47986:SF32">
    <property type="entry name" value="LEUCINE-RICH REPEAT-CONTAINING N-TERMINAL PLANT-TYPE DOMAIN-CONTAINING PROTEIN"/>
    <property type="match status" value="1"/>
</dbReference>
<dbReference type="InterPro" id="IPR003591">
    <property type="entry name" value="Leu-rich_rpt_typical-subtyp"/>
</dbReference>
<keyword evidence="6" id="KW-1133">Transmembrane helix</keyword>
<feature type="chain" id="PRO_5018150599" evidence="10">
    <location>
        <begin position="24"/>
        <end position="284"/>
    </location>
</feature>
<name>A0A3L6TJX1_PANMI</name>
<accession>A0A3L6TJX1</accession>
<dbReference type="AlphaFoldDB" id="A0A3L6TJX1"/>
<dbReference type="SUPFAM" id="SSF52058">
    <property type="entry name" value="L domain-like"/>
    <property type="match status" value="1"/>
</dbReference>
<keyword evidence="7" id="KW-0472">Membrane</keyword>
<evidence type="ECO:0000256" key="10">
    <source>
        <dbReference type="SAM" id="SignalP"/>
    </source>
</evidence>
<dbReference type="Proteomes" id="UP000275267">
    <property type="component" value="Unassembled WGS sequence"/>
</dbReference>
<evidence type="ECO:0000256" key="9">
    <source>
        <dbReference type="ARBA" id="ARBA00023180"/>
    </source>
</evidence>
<keyword evidence="4 10" id="KW-0732">Signal</keyword>
<reference evidence="12" key="1">
    <citation type="journal article" date="2019" name="Nat. Commun.">
        <title>The genome of broomcorn millet.</title>
        <authorList>
            <person name="Zou C."/>
            <person name="Miki D."/>
            <person name="Li D."/>
            <person name="Tang Q."/>
            <person name="Xiao L."/>
            <person name="Rajput S."/>
            <person name="Deng P."/>
            <person name="Jia W."/>
            <person name="Huang R."/>
            <person name="Zhang M."/>
            <person name="Sun Y."/>
            <person name="Hu J."/>
            <person name="Fu X."/>
            <person name="Schnable P.S."/>
            <person name="Li F."/>
            <person name="Zhang H."/>
            <person name="Feng B."/>
            <person name="Zhu X."/>
            <person name="Liu R."/>
            <person name="Schnable J.C."/>
            <person name="Zhu J.-K."/>
            <person name="Zhang H."/>
        </authorList>
    </citation>
    <scope>NUCLEOTIDE SEQUENCE [LARGE SCALE GENOMIC DNA]</scope>
</reference>
<protein>
    <submittedName>
        <fullName evidence="11">Uncharacterized protein</fullName>
    </submittedName>
</protein>
<dbReference type="Pfam" id="PF13516">
    <property type="entry name" value="LRR_6"/>
    <property type="match status" value="1"/>
</dbReference>
<dbReference type="InterPro" id="IPR032675">
    <property type="entry name" value="LRR_dom_sf"/>
</dbReference>
<evidence type="ECO:0000256" key="4">
    <source>
        <dbReference type="ARBA" id="ARBA00022729"/>
    </source>
</evidence>
<evidence type="ECO:0000256" key="1">
    <source>
        <dbReference type="ARBA" id="ARBA00004167"/>
    </source>
</evidence>
<keyword evidence="3" id="KW-0812">Transmembrane</keyword>